<name>A0A0J1FV70_9FIRM</name>
<dbReference type="InterPro" id="IPR018309">
    <property type="entry name" value="Tscrpt_reg_PadR_C"/>
</dbReference>
<dbReference type="Gene3D" id="1.10.10.10">
    <property type="entry name" value="Winged helix-like DNA-binding domain superfamily/Winged helix DNA-binding domain"/>
    <property type="match status" value="1"/>
</dbReference>
<dbReference type="AlphaFoldDB" id="A0A0J1FV70"/>
<dbReference type="PANTHER" id="PTHR43252:SF6">
    <property type="entry name" value="NEGATIVE TRANSCRIPTION REGULATOR PADR"/>
    <property type="match status" value="1"/>
</dbReference>
<dbReference type="PANTHER" id="PTHR43252">
    <property type="entry name" value="TRANSCRIPTIONAL REGULATOR YQJI"/>
    <property type="match status" value="1"/>
</dbReference>
<evidence type="ECO:0000259" key="1">
    <source>
        <dbReference type="Pfam" id="PF03551"/>
    </source>
</evidence>
<dbReference type="Pfam" id="PF03551">
    <property type="entry name" value="PadR"/>
    <property type="match status" value="1"/>
</dbReference>
<evidence type="ECO:0000259" key="2">
    <source>
        <dbReference type="Pfam" id="PF10400"/>
    </source>
</evidence>
<evidence type="ECO:0000313" key="4">
    <source>
        <dbReference type="Proteomes" id="UP000036356"/>
    </source>
</evidence>
<accession>A0A0J1FV70</accession>
<keyword evidence="4" id="KW-1185">Reference proteome</keyword>
<reference evidence="3 4" key="1">
    <citation type="submission" date="2015-06" db="EMBL/GenBank/DDBJ databases">
        <title>Draft genome of the moderately acidophilic sulfate reducer Candidatus Desulfosporosinus acididurans strain M1.</title>
        <authorList>
            <person name="Poehlein A."/>
            <person name="Petzsch P."/>
            <person name="Johnson B.D."/>
            <person name="Schloemann M."/>
            <person name="Daniel R."/>
            <person name="Muehling M."/>
        </authorList>
    </citation>
    <scope>NUCLEOTIDE SEQUENCE [LARGE SCALE GENOMIC DNA]</scope>
    <source>
        <strain evidence="3 4">M1</strain>
    </source>
</reference>
<dbReference type="InterPro" id="IPR036388">
    <property type="entry name" value="WH-like_DNA-bd_sf"/>
</dbReference>
<organism evidence="3 4">
    <name type="scientific">Desulfosporosinus acididurans</name>
    <dbReference type="NCBI Taxonomy" id="476652"/>
    <lineage>
        <taxon>Bacteria</taxon>
        <taxon>Bacillati</taxon>
        <taxon>Bacillota</taxon>
        <taxon>Clostridia</taxon>
        <taxon>Eubacteriales</taxon>
        <taxon>Desulfitobacteriaceae</taxon>
        <taxon>Desulfosporosinus</taxon>
    </lineage>
</organism>
<dbReference type="PATRIC" id="fig|476652.3.peg.555"/>
<dbReference type="Pfam" id="PF10400">
    <property type="entry name" value="Vir_act_alpha_C"/>
    <property type="match status" value="1"/>
</dbReference>
<dbReference type="Proteomes" id="UP000036356">
    <property type="component" value="Unassembled WGS sequence"/>
</dbReference>
<protein>
    <submittedName>
        <fullName evidence="3">Transcriptional regulator PadR-like family protein</fullName>
    </submittedName>
</protein>
<dbReference type="SUPFAM" id="SSF46785">
    <property type="entry name" value="Winged helix' DNA-binding domain"/>
    <property type="match status" value="1"/>
</dbReference>
<dbReference type="EMBL" id="LDZY01000002">
    <property type="protein sequence ID" value="KLU67335.1"/>
    <property type="molecule type" value="Genomic_DNA"/>
</dbReference>
<comment type="caution">
    <text evidence="3">The sequence shown here is derived from an EMBL/GenBank/DDBJ whole genome shotgun (WGS) entry which is preliminary data.</text>
</comment>
<feature type="domain" description="Transcription regulator PadR C-terminal" evidence="2">
    <location>
        <begin position="97"/>
        <end position="180"/>
    </location>
</feature>
<feature type="domain" description="Transcription regulator PadR N-terminal" evidence="1">
    <location>
        <begin position="11"/>
        <end position="84"/>
    </location>
</feature>
<dbReference type="InterPro" id="IPR036390">
    <property type="entry name" value="WH_DNA-bd_sf"/>
</dbReference>
<gene>
    <name evidence="3" type="ORF">DEAC_c05470</name>
</gene>
<dbReference type="Gene3D" id="6.10.140.190">
    <property type="match status" value="1"/>
</dbReference>
<evidence type="ECO:0000313" key="3">
    <source>
        <dbReference type="EMBL" id="KLU67335.1"/>
    </source>
</evidence>
<dbReference type="InterPro" id="IPR005149">
    <property type="entry name" value="Tscrpt_reg_PadR_N"/>
</dbReference>
<dbReference type="STRING" id="476652.DEAC_c05470"/>
<dbReference type="RefSeq" id="WP_047808494.1">
    <property type="nucleotide sequence ID" value="NZ_LDZY01000002.1"/>
</dbReference>
<proteinExistence type="predicted"/>
<sequence>MATVNKTKYALLGVLNVMPCSGYDIKKFCDSSISHFWNENYARIYPVLKEMEKEGLVVKETEHTEGRPSKNVYSITEAGKHELAAWLLEPVQSVMGRNELLLKLFFSSEVPLENIIEKLEKEKVKHEKLVADYLQMEAFLKADEQVKNSKNFPLWLATLSCGRYNSEARIKWCQETIRSLTNGFAKEGD</sequence>